<dbReference type="SUPFAM" id="SSF51182">
    <property type="entry name" value="RmlC-like cupins"/>
    <property type="match status" value="1"/>
</dbReference>
<evidence type="ECO:0000256" key="1">
    <source>
        <dbReference type="ARBA" id="ARBA00023125"/>
    </source>
</evidence>
<dbReference type="PANTHER" id="PTHR46797:SF25">
    <property type="entry name" value="TRANSCRIPTIONAL REGULATOR"/>
    <property type="match status" value="1"/>
</dbReference>
<dbReference type="GO" id="GO:0003700">
    <property type="term" value="F:DNA-binding transcription factor activity"/>
    <property type="evidence" value="ECO:0007669"/>
    <property type="project" value="TreeGrafter"/>
</dbReference>
<keyword evidence="4" id="KW-1185">Reference proteome</keyword>
<dbReference type="GO" id="GO:0003677">
    <property type="term" value="F:DNA binding"/>
    <property type="evidence" value="ECO:0007669"/>
    <property type="project" value="UniProtKB-KW"/>
</dbReference>
<gene>
    <name evidence="3" type="ORF">GG681_17300</name>
</gene>
<dbReference type="InterPro" id="IPR014710">
    <property type="entry name" value="RmlC-like_jellyroll"/>
</dbReference>
<dbReference type="InterPro" id="IPR013096">
    <property type="entry name" value="Cupin_2"/>
</dbReference>
<name>A0A844B226_9RHOB</name>
<dbReference type="GO" id="GO:0005829">
    <property type="term" value="C:cytosol"/>
    <property type="evidence" value="ECO:0007669"/>
    <property type="project" value="TreeGrafter"/>
</dbReference>
<dbReference type="InterPro" id="IPR050807">
    <property type="entry name" value="TransReg_Diox_bact_type"/>
</dbReference>
<evidence type="ECO:0000313" key="3">
    <source>
        <dbReference type="EMBL" id="MQY44402.1"/>
    </source>
</evidence>
<dbReference type="AlphaFoldDB" id="A0A844B226"/>
<proteinExistence type="predicted"/>
<dbReference type="PROSITE" id="PS50943">
    <property type="entry name" value="HTH_CROC1"/>
    <property type="match status" value="1"/>
</dbReference>
<dbReference type="InterPro" id="IPR001387">
    <property type="entry name" value="Cro/C1-type_HTH"/>
</dbReference>
<dbReference type="RefSeq" id="WP_153549289.1">
    <property type="nucleotide sequence ID" value="NZ_WIXK01000015.1"/>
</dbReference>
<comment type="caution">
    <text evidence="3">The sequence shown here is derived from an EMBL/GenBank/DDBJ whole genome shotgun (WGS) entry which is preliminary data.</text>
</comment>
<dbReference type="EMBL" id="WIXK01000015">
    <property type="protein sequence ID" value="MQY44402.1"/>
    <property type="molecule type" value="Genomic_DNA"/>
</dbReference>
<dbReference type="SUPFAM" id="SSF47413">
    <property type="entry name" value="lambda repressor-like DNA-binding domains"/>
    <property type="match status" value="1"/>
</dbReference>
<dbReference type="InterPro" id="IPR011051">
    <property type="entry name" value="RmlC_Cupin_sf"/>
</dbReference>
<reference evidence="3 4" key="1">
    <citation type="submission" date="2019-10" db="EMBL/GenBank/DDBJ databases">
        <title>Epibacterium sp. nov., isolated from seawater.</title>
        <authorList>
            <person name="Zhang X."/>
            <person name="Li N."/>
        </authorList>
    </citation>
    <scope>NUCLEOTIDE SEQUENCE [LARGE SCALE GENOMIC DNA]</scope>
    <source>
        <strain evidence="3 4">SM1969</strain>
    </source>
</reference>
<sequence>MLKKPTINTPSKPPLGEALRARRKELKLSMQTVADRAGLSVGFVSQVERGQSAPSLVSLSSIAAILELPLGSLLDQPSEKPSSTSQGARDKFSVADNELVYERLSTTFNHSRLHSLIVHEPPGHRYEPISHPGEELFYMLSGTITIEIDGEVSVLGPGDSIHFDSYRTHSSWNHGSEVASFLWCGTMDVFGEGGTAFHPLHKEPKGGN</sequence>
<dbReference type="InterPro" id="IPR010982">
    <property type="entry name" value="Lambda_DNA-bd_dom_sf"/>
</dbReference>
<dbReference type="Pfam" id="PF07883">
    <property type="entry name" value="Cupin_2"/>
    <property type="match status" value="1"/>
</dbReference>
<evidence type="ECO:0000259" key="2">
    <source>
        <dbReference type="PROSITE" id="PS50943"/>
    </source>
</evidence>
<evidence type="ECO:0000313" key="4">
    <source>
        <dbReference type="Proteomes" id="UP000436694"/>
    </source>
</evidence>
<dbReference type="CDD" id="cd02209">
    <property type="entry name" value="cupin_XRE_C"/>
    <property type="match status" value="1"/>
</dbReference>
<dbReference type="PANTHER" id="PTHR46797">
    <property type="entry name" value="HTH-TYPE TRANSCRIPTIONAL REGULATOR"/>
    <property type="match status" value="1"/>
</dbReference>
<feature type="domain" description="HTH cro/C1-type" evidence="2">
    <location>
        <begin position="19"/>
        <end position="73"/>
    </location>
</feature>
<protein>
    <submittedName>
        <fullName evidence="3">Cupin domain-containing protein</fullName>
    </submittedName>
</protein>
<dbReference type="Proteomes" id="UP000436694">
    <property type="component" value="Unassembled WGS sequence"/>
</dbReference>
<keyword evidence="1" id="KW-0238">DNA-binding</keyword>
<dbReference type="SMART" id="SM00530">
    <property type="entry name" value="HTH_XRE"/>
    <property type="match status" value="1"/>
</dbReference>
<dbReference type="CDD" id="cd00093">
    <property type="entry name" value="HTH_XRE"/>
    <property type="match status" value="1"/>
</dbReference>
<accession>A0A844B226</accession>
<dbReference type="Gene3D" id="2.60.120.10">
    <property type="entry name" value="Jelly Rolls"/>
    <property type="match status" value="1"/>
</dbReference>
<dbReference type="Pfam" id="PF01381">
    <property type="entry name" value="HTH_3"/>
    <property type="match status" value="1"/>
</dbReference>
<dbReference type="Gene3D" id="1.10.260.40">
    <property type="entry name" value="lambda repressor-like DNA-binding domains"/>
    <property type="match status" value="1"/>
</dbReference>
<organism evidence="3 4">
    <name type="scientific">Tritonibacter aquimaris</name>
    <dbReference type="NCBI Taxonomy" id="2663379"/>
    <lineage>
        <taxon>Bacteria</taxon>
        <taxon>Pseudomonadati</taxon>
        <taxon>Pseudomonadota</taxon>
        <taxon>Alphaproteobacteria</taxon>
        <taxon>Rhodobacterales</taxon>
        <taxon>Paracoccaceae</taxon>
        <taxon>Tritonibacter</taxon>
    </lineage>
</organism>